<evidence type="ECO:0000256" key="9">
    <source>
        <dbReference type="ARBA" id="ARBA00022840"/>
    </source>
</evidence>
<feature type="compositionally biased region" description="Low complexity" evidence="15">
    <location>
        <begin position="1"/>
        <end position="18"/>
    </location>
</feature>
<evidence type="ECO:0000256" key="15">
    <source>
        <dbReference type="SAM" id="MobiDB-lite"/>
    </source>
</evidence>
<evidence type="ECO:0000256" key="2">
    <source>
        <dbReference type="ARBA" id="ARBA00002632"/>
    </source>
</evidence>
<organism evidence="17 18">
    <name type="scientific">Brevifollis gellanilyticus</name>
    <dbReference type="NCBI Taxonomy" id="748831"/>
    <lineage>
        <taxon>Bacteria</taxon>
        <taxon>Pseudomonadati</taxon>
        <taxon>Verrucomicrobiota</taxon>
        <taxon>Verrucomicrobiia</taxon>
        <taxon>Verrucomicrobiales</taxon>
        <taxon>Verrucomicrobiaceae</taxon>
    </lineage>
</organism>
<comment type="similarity">
    <text evidence="4 13 14">Belongs to the APS kinase family.</text>
</comment>
<feature type="active site" description="Phosphoserine intermediate" evidence="13">
    <location>
        <position position="132"/>
    </location>
</feature>
<sequence length="228" mass="24176">MSGTSNSPSPDSGPAAPATTKGGSLPESANITWTKTRVTDAMRCERLGQRGAVIWMTGLSGSGKSTMAVGLDAHLYEAGKPSFILDGDNLRHGLCCDLGFSSEDRHENIRRTGEVAKLMAQSGIIVICSLISPFDEDRRKVRESCLRDAVPFAEVFIAASLNVCEQRDPKGLYAKARSGALKGFTGIDSPYEPPQAAEVILQTGVNSPEACIQQLVAHVLALTSLKAA</sequence>
<gene>
    <name evidence="13 17" type="primary">cysC</name>
    <name evidence="17" type="ORF">BGE01nite_07640</name>
</gene>
<feature type="domain" description="APS kinase" evidence="16">
    <location>
        <begin position="50"/>
        <end position="201"/>
    </location>
</feature>
<dbReference type="NCBIfam" id="TIGR00455">
    <property type="entry name" value="apsK"/>
    <property type="match status" value="1"/>
</dbReference>
<feature type="region of interest" description="Disordered" evidence="15">
    <location>
        <begin position="1"/>
        <end position="30"/>
    </location>
</feature>
<dbReference type="CDD" id="cd02027">
    <property type="entry name" value="APSK"/>
    <property type="match status" value="1"/>
</dbReference>
<dbReference type="UniPathway" id="UPA00140">
    <property type="reaction ID" value="UER00205"/>
</dbReference>
<dbReference type="EC" id="2.7.1.25" evidence="5 13"/>
<dbReference type="EMBL" id="BKAG01000003">
    <property type="protein sequence ID" value="GEP41473.1"/>
    <property type="molecule type" value="Genomic_DNA"/>
</dbReference>
<accession>A0A512M415</accession>
<evidence type="ECO:0000256" key="7">
    <source>
        <dbReference type="ARBA" id="ARBA00022741"/>
    </source>
</evidence>
<evidence type="ECO:0000259" key="16">
    <source>
        <dbReference type="Pfam" id="PF01583"/>
    </source>
</evidence>
<reference evidence="17 18" key="1">
    <citation type="submission" date="2019-07" db="EMBL/GenBank/DDBJ databases">
        <title>Whole genome shotgun sequence of Brevifollis gellanilyticus NBRC 108608.</title>
        <authorList>
            <person name="Hosoyama A."/>
            <person name="Uohara A."/>
            <person name="Ohji S."/>
            <person name="Ichikawa N."/>
        </authorList>
    </citation>
    <scope>NUCLEOTIDE SEQUENCE [LARGE SCALE GENOMIC DNA]</scope>
    <source>
        <strain evidence="17 18">NBRC 108608</strain>
    </source>
</reference>
<keyword evidence="18" id="KW-1185">Reference proteome</keyword>
<keyword evidence="7 13" id="KW-0547">Nucleotide-binding</keyword>
<evidence type="ECO:0000256" key="1">
    <source>
        <dbReference type="ARBA" id="ARBA00001823"/>
    </source>
</evidence>
<dbReference type="SUPFAM" id="SSF52540">
    <property type="entry name" value="P-loop containing nucleoside triphosphate hydrolases"/>
    <property type="match status" value="1"/>
</dbReference>
<dbReference type="NCBIfam" id="NF003013">
    <property type="entry name" value="PRK03846.1"/>
    <property type="match status" value="1"/>
</dbReference>
<evidence type="ECO:0000313" key="17">
    <source>
        <dbReference type="EMBL" id="GEP41473.1"/>
    </source>
</evidence>
<keyword evidence="8 13" id="KW-0418">Kinase</keyword>
<dbReference type="AlphaFoldDB" id="A0A512M415"/>
<keyword evidence="6 13" id="KW-0808">Transferase</keyword>
<name>A0A512M415_9BACT</name>
<evidence type="ECO:0000313" key="18">
    <source>
        <dbReference type="Proteomes" id="UP000321577"/>
    </source>
</evidence>
<dbReference type="PANTHER" id="PTHR11055">
    <property type="entry name" value="BIFUNCTIONAL 3'-PHOSPHOADENOSINE 5'-PHOSPHOSULFATE SYNTHASE"/>
    <property type="match status" value="1"/>
</dbReference>
<dbReference type="InterPro" id="IPR002891">
    <property type="entry name" value="APS"/>
</dbReference>
<evidence type="ECO:0000256" key="12">
    <source>
        <dbReference type="ARBA" id="ARBA00031464"/>
    </source>
</evidence>
<dbReference type="Proteomes" id="UP000321577">
    <property type="component" value="Unassembled WGS sequence"/>
</dbReference>
<comment type="catalytic activity">
    <reaction evidence="1 13 14">
        <text>adenosine 5'-phosphosulfate + ATP = 3'-phosphoadenylyl sulfate + ADP + H(+)</text>
        <dbReference type="Rhea" id="RHEA:24152"/>
        <dbReference type="ChEBI" id="CHEBI:15378"/>
        <dbReference type="ChEBI" id="CHEBI:30616"/>
        <dbReference type="ChEBI" id="CHEBI:58243"/>
        <dbReference type="ChEBI" id="CHEBI:58339"/>
        <dbReference type="ChEBI" id="CHEBI:456216"/>
        <dbReference type="EC" id="2.7.1.25"/>
    </reaction>
</comment>
<dbReference type="GO" id="GO:0000103">
    <property type="term" value="P:sulfate assimilation"/>
    <property type="evidence" value="ECO:0007669"/>
    <property type="project" value="UniProtKB-UniRule"/>
</dbReference>
<evidence type="ECO:0000256" key="13">
    <source>
        <dbReference type="HAMAP-Rule" id="MF_00065"/>
    </source>
</evidence>
<dbReference type="GO" id="GO:0070814">
    <property type="term" value="P:hydrogen sulfide biosynthetic process"/>
    <property type="evidence" value="ECO:0007669"/>
    <property type="project" value="UniProtKB-UniRule"/>
</dbReference>
<protein>
    <recommendedName>
        <fullName evidence="5 13">Adenylyl-sulfate kinase</fullName>
        <ecNumber evidence="5 13">2.7.1.25</ecNumber>
    </recommendedName>
    <alternativeName>
        <fullName evidence="11 13">APS kinase</fullName>
    </alternativeName>
    <alternativeName>
        <fullName evidence="12 13">ATP adenosine-5'-phosphosulfate 3'-phosphotransferase</fullName>
    </alternativeName>
    <alternativeName>
        <fullName evidence="10 13">Adenosine-5'-phosphosulfate kinase</fullName>
    </alternativeName>
</protein>
<dbReference type="Gene3D" id="3.40.50.300">
    <property type="entry name" value="P-loop containing nucleotide triphosphate hydrolases"/>
    <property type="match status" value="1"/>
</dbReference>
<dbReference type="RefSeq" id="WP_146848930.1">
    <property type="nucleotide sequence ID" value="NZ_BKAG01000003.1"/>
</dbReference>
<evidence type="ECO:0000256" key="4">
    <source>
        <dbReference type="ARBA" id="ARBA00007008"/>
    </source>
</evidence>
<proteinExistence type="inferred from homology"/>
<evidence type="ECO:0000256" key="11">
    <source>
        <dbReference type="ARBA" id="ARBA00031393"/>
    </source>
</evidence>
<feature type="binding site" evidence="13">
    <location>
        <begin position="58"/>
        <end position="65"/>
    </location>
    <ligand>
        <name>ATP</name>
        <dbReference type="ChEBI" id="CHEBI:30616"/>
    </ligand>
</feature>
<evidence type="ECO:0000256" key="6">
    <source>
        <dbReference type="ARBA" id="ARBA00022679"/>
    </source>
</evidence>
<keyword evidence="9 13" id="KW-0067">ATP-binding</keyword>
<dbReference type="InterPro" id="IPR059117">
    <property type="entry name" value="APS_kinase_dom"/>
</dbReference>
<evidence type="ECO:0000256" key="10">
    <source>
        <dbReference type="ARBA" id="ARBA00029724"/>
    </source>
</evidence>
<comment type="caution">
    <text evidence="17">The sequence shown here is derived from an EMBL/GenBank/DDBJ whole genome shotgun (WGS) entry which is preliminary data.</text>
</comment>
<dbReference type="PANTHER" id="PTHR11055:SF1">
    <property type="entry name" value="PAPS SYNTHETASE, ISOFORM D"/>
    <property type="match status" value="1"/>
</dbReference>
<comment type="pathway">
    <text evidence="3 13 14">Sulfur metabolism; hydrogen sulfide biosynthesis; sulfite from sulfate: step 2/3.</text>
</comment>
<evidence type="ECO:0000256" key="14">
    <source>
        <dbReference type="RuleBase" id="RU004347"/>
    </source>
</evidence>
<dbReference type="GO" id="GO:0005524">
    <property type="term" value="F:ATP binding"/>
    <property type="evidence" value="ECO:0007669"/>
    <property type="project" value="UniProtKB-UniRule"/>
</dbReference>
<dbReference type="OrthoDB" id="9804504at2"/>
<dbReference type="GO" id="GO:0004020">
    <property type="term" value="F:adenylylsulfate kinase activity"/>
    <property type="evidence" value="ECO:0007669"/>
    <property type="project" value="UniProtKB-UniRule"/>
</dbReference>
<dbReference type="Pfam" id="PF01583">
    <property type="entry name" value="APS_kinase"/>
    <property type="match status" value="1"/>
</dbReference>
<dbReference type="InterPro" id="IPR027417">
    <property type="entry name" value="P-loop_NTPase"/>
</dbReference>
<evidence type="ECO:0000256" key="8">
    <source>
        <dbReference type="ARBA" id="ARBA00022777"/>
    </source>
</evidence>
<keyword evidence="13" id="KW-0597">Phosphoprotein</keyword>
<comment type="function">
    <text evidence="2 13 14">Catalyzes the synthesis of activated sulfate.</text>
</comment>
<evidence type="ECO:0000256" key="3">
    <source>
        <dbReference type="ARBA" id="ARBA00004806"/>
    </source>
</evidence>
<evidence type="ECO:0000256" key="5">
    <source>
        <dbReference type="ARBA" id="ARBA00012121"/>
    </source>
</evidence>
<dbReference type="HAMAP" id="MF_00065">
    <property type="entry name" value="Adenylyl_sulf_kinase"/>
    <property type="match status" value="1"/>
</dbReference>